<dbReference type="AlphaFoldDB" id="A0A0K2UIE2"/>
<feature type="non-terminal residue" evidence="1">
    <location>
        <position position="1"/>
    </location>
</feature>
<dbReference type="EMBL" id="HACA01020688">
    <property type="protein sequence ID" value="CDW38049.1"/>
    <property type="molecule type" value="Transcribed_RNA"/>
</dbReference>
<proteinExistence type="predicted"/>
<reference evidence="1" key="1">
    <citation type="submission" date="2014-05" db="EMBL/GenBank/DDBJ databases">
        <authorList>
            <person name="Chronopoulou M."/>
        </authorList>
    </citation>
    <scope>NUCLEOTIDE SEQUENCE</scope>
    <source>
        <tissue evidence="1">Whole organism</tissue>
    </source>
</reference>
<accession>A0A0K2UIE2</accession>
<organism evidence="1">
    <name type="scientific">Lepeophtheirus salmonis</name>
    <name type="common">Salmon louse</name>
    <name type="synonym">Caligus salmonis</name>
    <dbReference type="NCBI Taxonomy" id="72036"/>
    <lineage>
        <taxon>Eukaryota</taxon>
        <taxon>Metazoa</taxon>
        <taxon>Ecdysozoa</taxon>
        <taxon>Arthropoda</taxon>
        <taxon>Crustacea</taxon>
        <taxon>Multicrustacea</taxon>
        <taxon>Hexanauplia</taxon>
        <taxon>Copepoda</taxon>
        <taxon>Siphonostomatoida</taxon>
        <taxon>Caligidae</taxon>
        <taxon>Lepeophtheirus</taxon>
    </lineage>
</organism>
<name>A0A0K2UIE2_LEPSM</name>
<evidence type="ECO:0000313" key="1">
    <source>
        <dbReference type="EMBL" id="CDW38049.1"/>
    </source>
</evidence>
<sequence>PEVRRIVDTFSIYLIKKFDFGIVVARFIESNLLKTQGGQNHHYILTWMFVTWQYIQK</sequence>
<protein>
    <submittedName>
        <fullName evidence="1">Uncharacterized protein</fullName>
    </submittedName>
</protein>